<gene>
    <name evidence="1" type="ORF">METZ01_LOCUS48498</name>
</gene>
<dbReference type="AlphaFoldDB" id="A0A381RWR0"/>
<evidence type="ECO:0000313" key="1">
    <source>
        <dbReference type="EMBL" id="SUZ95644.1"/>
    </source>
</evidence>
<feature type="non-terminal residue" evidence="1">
    <location>
        <position position="1"/>
    </location>
</feature>
<protein>
    <submittedName>
        <fullName evidence="1">Uncharacterized protein</fullName>
    </submittedName>
</protein>
<sequence>IERLGQVFRSRVTDGKKEGGFLVVFDCPEVVLEMLAEQASSRLGFKVIVSNLRCSIEGTVLRSFDYEWYPTLEFADRPSDLARTIAETLEGMRIAG</sequence>
<dbReference type="EMBL" id="UINC01002342">
    <property type="protein sequence ID" value="SUZ95644.1"/>
    <property type="molecule type" value="Genomic_DNA"/>
</dbReference>
<name>A0A381RWR0_9ZZZZ</name>
<reference evidence="1" key="1">
    <citation type="submission" date="2018-05" db="EMBL/GenBank/DDBJ databases">
        <authorList>
            <person name="Lanie J.A."/>
            <person name="Ng W.-L."/>
            <person name="Kazmierczak K.M."/>
            <person name="Andrzejewski T.M."/>
            <person name="Davidsen T.M."/>
            <person name="Wayne K.J."/>
            <person name="Tettelin H."/>
            <person name="Glass J.I."/>
            <person name="Rusch D."/>
            <person name="Podicherti R."/>
            <person name="Tsui H.-C.T."/>
            <person name="Winkler M.E."/>
        </authorList>
    </citation>
    <scope>NUCLEOTIDE SEQUENCE</scope>
</reference>
<accession>A0A381RWR0</accession>
<proteinExistence type="predicted"/>
<organism evidence="1">
    <name type="scientific">marine metagenome</name>
    <dbReference type="NCBI Taxonomy" id="408172"/>
    <lineage>
        <taxon>unclassified sequences</taxon>
        <taxon>metagenomes</taxon>
        <taxon>ecological metagenomes</taxon>
    </lineage>
</organism>